<organism evidence="7 8">
    <name type="scientific">Sphingorhabdus arenilitoris</name>
    <dbReference type="NCBI Taxonomy" id="1490041"/>
    <lineage>
        <taxon>Bacteria</taxon>
        <taxon>Pseudomonadati</taxon>
        <taxon>Pseudomonadota</taxon>
        <taxon>Alphaproteobacteria</taxon>
        <taxon>Sphingomonadales</taxon>
        <taxon>Sphingomonadaceae</taxon>
        <taxon>Sphingorhabdus</taxon>
    </lineage>
</organism>
<keyword evidence="4 5" id="KW-0472">Membrane</keyword>
<dbReference type="RefSeq" id="WP_381424384.1">
    <property type="nucleotide sequence ID" value="NZ_JBHSDH010000013.1"/>
</dbReference>
<dbReference type="InterPro" id="IPR010652">
    <property type="entry name" value="DUF1232"/>
</dbReference>
<dbReference type="Pfam" id="PF06803">
    <property type="entry name" value="DUF1232"/>
    <property type="match status" value="1"/>
</dbReference>
<keyword evidence="2 5" id="KW-0812">Transmembrane</keyword>
<gene>
    <name evidence="7" type="ORF">ACFOWX_11905</name>
</gene>
<evidence type="ECO:0000256" key="3">
    <source>
        <dbReference type="ARBA" id="ARBA00022989"/>
    </source>
</evidence>
<protein>
    <submittedName>
        <fullName evidence="7">YkvA family protein</fullName>
    </submittedName>
</protein>
<feature type="domain" description="DUF1232" evidence="6">
    <location>
        <begin position="32"/>
        <end position="66"/>
    </location>
</feature>
<evidence type="ECO:0000256" key="2">
    <source>
        <dbReference type="ARBA" id="ARBA00022692"/>
    </source>
</evidence>
<sequence length="123" mass="13443">MKNLRRIAKKLKLHAHATWLCARDPSLGSGPRLLALCIAAYALSPIDLIPDFIPVLGLMDDALLIPAGIWLFRRITPPEIYARALEQAEAAADRPVSFAGAAAIILLWAAAIALISYWWMARG</sequence>
<dbReference type="Proteomes" id="UP001595887">
    <property type="component" value="Unassembled WGS sequence"/>
</dbReference>
<evidence type="ECO:0000256" key="4">
    <source>
        <dbReference type="ARBA" id="ARBA00023136"/>
    </source>
</evidence>
<feature type="transmembrane region" description="Helical" evidence="5">
    <location>
        <begin position="98"/>
        <end position="120"/>
    </location>
</feature>
<reference evidence="8" key="1">
    <citation type="journal article" date="2019" name="Int. J. Syst. Evol. Microbiol.">
        <title>The Global Catalogue of Microorganisms (GCM) 10K type strain sequencing project: providing services to taxonomists for standard genome sequencing and annotation.</title>
        <authorList>
            <consortium name="The Broad Institute Genomics Platform"/>
            <consortium name="The Broad Institute Genome Sequencing Center for Infectious Disease"/>
            <person name="Wu L."/>
            <person name="Ma J."/>
        </authorList>
    </citation>
    <scope>NUCLEOTIDE SEQUENCE [LARGE SCALE GENOMIC DNA]</scope>
    <source>
        <strain evidence="8">CECT 8531</strain>
    </source>
</reference>
<accession>A0ABV8RJQ3</accession>
<proteinExistence type="predicted"/>
<evidence type="ECO:0000256" key="1">
    <source>
        <dbReference type="ARBA" id="ARBA00004127"/>
    </source>
</evidence>
<evidence type="ECO:0000256" key="5">
    <source>
        <dbReference type="SAM" id="Phobius"/>
    </source>
</evidence>
<evidence type="ECO:0000259" key="6">
    <source>
        <dbReference type="Pfam" id="PF06803"/>
    </source>
</evidence>
<keyword evidence="8" id="KW-1185">Reference proteome</keyword>
<name>A0ABV8RJQ3_9SPHN</name>
<comment type="caution">
    <text evidence="7">The sequence shown here is derived from an EMBL/GenBank/DDBJ whole genome shotgun (WGS) entry which is preliminary data.</text>
</comment>
<comment type="subcellular location">
    <subcellularLocation>
        <location evidence="1">Endomembrane system</location>
        <topology evidence="1">Multi-pass membrane protein</topology>
    </subcellularLocation>
</comment>
<keyword evidence="3 5" id="KW-1133">Transmembrane helix</keyword>
<evidence type="ECO:0000313" key="8">
    <source>
        <dbReference type="Proteomes" id="UP001595887"/>
    </source>
</evidence>
<dbReference type="EMBL" id="JBHSDH010000013">
    <property type="protein sequence ID" value="MFC4293120.1"/>
    <property type="molecule type" value="Genomic_DNA"/>
</dbReference>
<evidence type="ECO:0000313" key="7">
    <source>
        <dbReference type="EMBL" id="MFC4293120.1"/>
    </source>
</evidence>